<evidence type="ECO:0000313" key="5">
    <source>
        <dbReference type="Proteomes" id="UP000317374"/>
    </source>
</evidence>
<keyword evidence="6" id="KW-1185">Reference proteome</keyword>
<dbReference type="Pfam" id="PF01558">
    <property type="entry name" value="POR"/>
    <property type="match status" value="1"/>
</dbReference>
<dbReference type="OrthoDB" id="9800445at2"/>
<accession>A0A564JKZ6</accession>
<evidence type="ECO:0000313" key="3">
    <source>
        <dbReference type="EMBL" id="MDG1641131.1"/>
    </source>
</evidence>
<dbReference type="Proteomes" id="UP001075001">
    <property type="component" value="Unassembled WGS sequence"/>
</dbReference>
<evidence type="ECO:0000313" key="6">
    <source>
        <dbReference type="Proteomes" id="UP001075001"/>
    </source>
</evidence>
<dbReference type="Gene3D" id="3.40.920.10">
    <property type="entry name" value="Pyruvate-ferredoxin oxidoreductase, PFOR, domain III"/>
    <property type="match status" value="1"/>
</dbReference>
<gene>
    <name evidence="4" type="primary">padE</name>
    <name evidence="3" type="ORF">OXR69_004420</name>
    <name evidence="4" type="ORF">SB6422_05630</name>
</gene>
<feature type="domain" description="Pyruvate/ketoisovalerate oxidoreductase catalytic" evidence="2">
    <location>
        <begin position="11"/>
        <end position="176"/>
    </location>
</feature>
<reference evidence="4 5" key="1">
    <citation type="submission" date="2019-07" db="EMBL/GenBank/DDBJ databases">
        <authorList>
            <person name="Brisse S."/>
            <person name="Rodrigues C."/>
            <person name="Thorpe H."/>
        </authorList>
    </citation>
    <scope>NUCLEOTIDE SEQUENCE [LARGE SCALE GENOMIC DNA]</scope>
    <source>
        <strain evidence="4">SB6422</strain>
    </source>
</reference>
<dbReference type="InterPro" id="IPR019752">
    <property type="entry name" value="Pyrv/ketoisovalerate_OxRed_cat"/>
</dbReference>
<name>A0A564JKZ6_9ENTR</name>
<evidence type="ECO:0000313" key="4">
    <source>
        <dbReference type="EMBL" id="VUS58426.1"/>
    </source>
</evidence>
<dbReference type="EMBL" id="CABGGW010000018">
    <property type="protein sequence ID" value="VUS58426.1"/>
    <property type="molecule type" value="Genomic_DNA"/>
</dbReference>
<evidence type="ECO:0000256" key="1">
    <source>
        <dbReference type="ARBA" id="ARBA00023002"/>
    </source>
</evidence>
<dbReference type="GO" id="GO:0016903">
    <property type="term" value="F:oxidoreductase activity, acting on the aldehyde or oxo group of donors"/>
    <property type="evidence" value="ECO:0007669"/>
    <property type="project" value="InterPro"/>
</dbReference>
<dbReference type="PANTHER" id="PTHR42730">
    <property type="entry name" value="2-OXOGLUTARATE SYNTHASE SUBUNIT KORC"/>
    <property type="match status" value="1"/>
</dbReference>
<dbReference type="AlphaFoldDB" id="A0A564JKZ6"/>
<dbReference type="PANTHER" id="PTHR42730:SF1">
    <property type="entry name" value="2-OXOGLUTARATE SYNTHASE SUBUNIT KORC"/>
    <property type="match status" value="1"/>
</dbReference>
<evidence type="ECO:0000259" key="2">
    <source>
        <dbReference type="Pfam" id="PF01558"/>
    </source>
</evidence>
<dbReference type="RefSeq" id="WP_112216396.1">
    <property type="nucleotide sequence ID" value="NZ_CABGGW010000018.1"/>
</dbReference>
<dbReference type="InterPro" id="IPR002869">
    <property type="entry name" value="Pyrv_flavodox_OxRed_cen"/>
</dbReference>
<protein>
    <submittedName>
        <fullName evidence="3">2-oxoacid:acceptor oxidoreductase family protein</fullName>
    </submittedName>
    <submittedName>
        <fullName evidence="4">NADH-dependent phenylglyoxylate dehydrogenase subunit gamma</fullName>
    </submittedName>
</protein>
<keyword evidence="1" id="KW-0560">Oxidoreductase</keyword>
<sequence>MKYKCAFSGSGGQGAGMIAKLICLACIKDEKQVVMTQTYGIEQRGGDSTGYVVLSDEVIGSPIVESDADIGVALSESVYQNAVEGMKPGGKLFINSSLIEIQSERHGIKQIAIPASELAQEIGDIRVANIILLGAIIGKTKMLKPASIISAIEEILGKKKPALLEINIAALNKGLEIADQEAVYE</sequence>
<organism evidence="4 5">
    <name type="scientific">Klebsiella huaxiensis</name>
    <dbReference type="NCBI Taxonomy" id="2153354"/>
    <lineage>
        <taxon>Bacteria</taxon>
        <taxon>Pseudomonadati</taxon>
        <taxon>Pseudomonadota</taxon>
        <taxon>Gammaproteobacteria</taxon>
        <taxon>Enterobacterales</taxon>
        <taxon>Enterobacteriaceae</taxon>
        <taxon>Klebsiella/Raoultella group</taxon>
        <taxon>Klebsiella</taxon>
    </lineage>
</organism>
<proteinExistence type="predicted"/>
<reference evidence="3" key="2">
    <citation type="submission" date="2023-03" db="EMBL/GenBank/DDBJ databases">
        <title>identification of new KPC variant in Klebsiella huaxiensis from the Hospital Sewage Samples in China.</title>
        <authorList>
            <person name="Wu Y."/>
        </authorList>
    </citation>
    <scope>NUCLEOTIDE SEQUENCE</scope>
    <source>
        <strain evidence="3">ZR-9</strain>
    </source>
</reference>
<dbReference type="Proteomes" id="UP000317374">
    <property type="component" value="Unassembled WGS sequence"/>
</dbReference>
<dbReference type="InterPro" id="IPR052554">
    <property type="entry name" value="2-oxoglutarate_synth_KorC"/>
</dbReference>
<dbReference type="EMBL" id="JAPQEX020000001">
    <property type="protein sequence ID" value="MDG1641131.1"/>
    <property type="molecule type" value="Genomic_DNA"/>
</dbReference>
<dbReference type="SUPFAM" id="SSF53323">
    <property type="entry name" value="Pyruvate-ferredoxin oxidoreductase, PFOR, domain III"/>
    <property type="match status" value="1"/>
</dbReference>